<name>A0A3B1E7J9_9ZZZZ</name>
<dbReference type="InterPro" id="IPR035911">
    <property type="entry name" value="MurE/MurF_N"/>
</dbReference>
<accession>A0A3B1E7J9</accession>
<dbReference type="Gene3D" id="3.40.1390.10">
    <property type="entry name" value="MurE/MurF, N-terminal domain"/>
    <property type="match status" value="1"/>
</dbReference>
<protein>
    <recommendedName>
        <fullName evidence="2">Ferrochelatase</fullName>
    </recommendedName>
</protein>
<organism evidence="1">
    <name type="scientific">hydrothermal vent metagenome</name>
    <dbReference type="NCBI Taxonomy" id="652676"/>
    <lineage>
        <taxon>unclassified sequences</taxon>
        <taxon>metagenomes</taxon>
        <taxon>ecological metagenomes</taxon>
    </lineage>
</organism>
<dbReference type="AlphaFoldDB" id="A0A3B1E7J9"/>
<reference evidence="1" key="1">
    <citation type="submission" date="2018-10" db="EMBL/GenBank/DDBJ databases">
        <authorList>
            <person name="Aoki K."/>
        </authorList>
    </citation>
    <scope>NUCLEOTIDE SEQUENCE</scope>
</reference>
<gene>
    <name evidence="1" type="ORF">MNB_ARC-1_961</name>
</gene>
<dbReference type="SUPFAM" id="SSF63418">
    <property type="entry name" value="MurE/MurF N-terminal domain"/>
    <property type="match status" value="1"/>
</dbReference>
<evidence type="ECO:0008006" key="2">
    <source>
        <dbReference type="Google" id="ProtNLM"/>
    </source>
</evidence>
<evidence type="ECO:0000313" key="1">
    <source>
        <dbReference type="EMBL" id="VAY88077.1"/>
    </source>
</evidence>
<proteinExistence type="predicted"/>
<sequence>MKIQTFVDIVEGKLLNEPSISAFENIRINSNNVRRGDLFIAYSQDDIKDAIDNGAYGVLTEQEVQIIDKEIAWIRVPDLQSAIKRLVDISFTHNHNTCMFLSYFEYDCLHKILSDKKDIVFLSGNIEKDIENLLGDSKDLVFVFKDKNYKNYFRNINYLNSNDIKYDIIKKSLFEVSLVYKGQLFDSIKMPYVFIKNFLSVIEYLSSHKISYSLQGYSSSYFAPLFINDTFEVVDYGKSQKVVVLEREYDYINDGISFIMSAKWAKKIIVLPKSLNNAHIDIDKDTKVFYFKDNSELKSLLKTTIYYVALVFSKDFNINSLKNQTIQHSLFNNF</sequence>
<dbReference type="EMBL" id="UOYO01000043">
    <property type="protein sequence ID" value="VAY88077.1"/>
    <property type="molecule type" value="Genomic_DNA"/>
</dbReference>